<keyword evidence="3" id="KW-0864">Zinc transport</keyword>
<keyword evidence="5 6" id="KW-0472">Membrane</keyword>
<dbReference type="OrthoDB" id="9799649at2"/>
<feature type="transmembrane region" description="Helical" evidence="6">
    <location>
        <begin position="122"/>
        <end position="141"/>
    </location>
</feature>
<evidence type="ECO:0000256" key="6">
    <source>
        <dbReference type="SAM" id="Phobius"/>
    </source>
</evidence>
<proteinExistence type="predicted"/>
<dbReference type="Gene3D" id="1.20.1510.10">
    <property type="entry name" value="Cation efflux protein transmembrane domain"/>
    <property type="match status" value="1"/>
</dbReference>
<dbReference type="InterPro" id="IPR050681">
    <property type="entry name" value="CDF/SLC30A"/>
</dbReference>
<comment type="caution">
    <text evidence="8">The sequence shown here is derived from an EMBL/GenBank/DDBJ whole genome shotgun (WGS) entry which is preliminary data.</text>
</comment>
<dbReference type="InterPro" id="IPR036163">
    <property type="entry name" value="HMA_dom_sf"/>
</dbReference>
<evidence type="ECO:0000313" key="8">
    <source>
        <dbReference type="EMBL" id="GAF05259.1"/>
    </source>
</evidence>
<feature type="transmembrane region" description="Helical" evidence="6">
    <location>
        <begin position="243"/>
        <end position="261"/>
    </location>
</feature>
<dbReference type="eggNOG" id="COG1230">
    <property type="taxonomic scope" value="Bacteria"/>
</dbReference>
<dbReference type="Proteomes" id="UP000019402">
    <property type="component" value="Unassembled WGS sequence"/>
</dbReference>
<dbReference type="GO" id="GO:0046872">
    <property type="term" value="F:metal ion binding"/>
    <property type="evidence" value="ECO:0007669"/>
    <property type="project" value="InterPro"/>
</dbReference>
<keyword evidence="2 6" id="KW-0812">Transmembrane</keyword>
<feature type="domain" description="Cation efflux protein transmembrane" evidence="7">
    <location>
        <begin position="90"/>
        <end position="261"/>
    </location>
</feature>
<dbReference type="AlphaFoldDB" id="W7YS36"/>
<evidence type="ECO:0000256" key="4">
    <source>
        <dbReference type="ARBA" id="ARBA00022989"/>
    </source>
</evidence>
<dbReference type="STRING" id="869213.GCA_000517085_01014"/>
<reference evidence="8 9" key="1">
    <citation type="journal article" date="2014" name="Genome Announc.">
        <title>Draft Genome Sequence of Cytophaga fermentans JCM 21142T, a Facultative Anaerobe Isolated from Marine Mud.</title>
        <authorList>
            <person name="Starns D."/>
            <person name="Oshima K."/>
            <person name="Suda W."/>
            <person name="Iino T."/>
            <person name="Yuki M."/>
            <person name="Inoue J."/>
            <person name="Kitamura K."/>
            <person name="Iida T."/>
            <person name="Darby A."/>
            <person name="Hattori M."/>
            <person name="Ohkuma M."/>
        </authorList>
    </citation>
    <scope>NUCLEOTIDE SEQUENCE [LARGE SCALE GENOMIC DNA]</scope>
    <source>
        <strain evidence="8 9">JCM 21142</strain>
    </source>
</reference>
<accession>W7YS36</accession>
<keyword evidence="3" id="KW-0406">Ion transport</keyword>
<feature type="transmembrane region" description="Helical" evidence="6">
    <location>
        <begin position="88"/>
        <end position="110"/>
    </location>
</feature>
<evidence type="ECO:0000313" key="9">
    <source>
        <dbReference type="Proteomes" id="UP000019402"/>
    </source>
</evidence>
<dbReference type="Pfam" id="PF01545">
    <property type="entry name" value="Cation_efflux"/>
    <property type="match status" value="1"/>
</dbReference>
<protein>
    <submittedName>
        <fullName evidence="8">Zinc transporter ZitB</fullName>
    </submittedName>
</protein>
<dbReference type="SUPFAM" id="SSF161111">
    <property type="entry name" value="Cation efflux protein transmembrane domain-like"/>
    <property type="match status" value="1"/>
</dbReference>
<dbReference type="GO" id="GO:0005886">
    <property type="term" value="C:plasma membrane"/>
    <property type="evidence" value="ECO:0007669"/>
    <property type="project" value="TreeGrafter"/>
</dbReference>
<keyword evidence="3" id="KW-0813">Transport</keyword>
<dbReference type="PANTHER" id="PTHR11562:SF17">
    <property type="entry name" value="RE54080P-RELATED"/>
    <property type="match status" value="1"/>
</dbReference>
<evidence type="ECO:0000256" key="5">
    <source>
        <dbReference type="ARBA" id="ARBA00023136"/>
    </source>
</evidence>
<feature type="transmembrane region" description="Helical" evidence="6">
    <location>
        <begin position="146"/>
        <end position="166"/>
    </location>
</feature>
<dbReference type="SUPFAM" id="SSF55008">
    <property type="entry name" value="HMA, heavy metal-associated domain"/>
    <property type="match status" value="1"/>
</dbReference>
<feature type="transmembrane region" description="Helical" evidence="6">
    <location>
        <begin position="178"/>
        <end position="199"/>
    </location>
</feature>
<keyword evidence="9" id="KW-1185">Reference proteome</keyword>
<dbReference type="InterPro" id="IPR058533">
    <property type="entry name" value="Cation_efflux_TM"/>
</dbReference>
<evidence type="ECO:0000256" key="2">
    <source>
        <dbReference type="ARBA" id="ARBA00022692"/>
    </source>
</evidence>
<evidence type="ECO:0000259" key="7">
    <source>
        <dbReference type="Pfam" id="PF01545"/>
    </source>
</evidence>
<dbReference type="RefSeq" id="WP_027470940.1">
    <property type="nucleotide sequence ID" value="NZ_BAMD01000076.1"/>
</dbReference>
<organism evidence="8 9">
    <name type="scientific">Saccharicrinis fermentans DSM 9555 = JCM 21142</name>
    <dbReference type="NCBI Taxonomy" id="869213"/>
    <lineage>
        <taxon>Bacteria</taxon>
        <taxon>Pseudomonadati</taxon>
        <taxon>Bacteroidota</taxon>
        <taxon>Bacteroidia</taxon>
        <taxon>Marinilabiliales</taxon>
        <taxon>Marinilabiliaceae</taxon>
        <taxon>Saccharicrinis</taxon>
    </lineage>
</organism>
<comment type="subcellular location">
    <subcellularLocation>
        <location evidence="1">Membrane</location>
        <topology evidence="1">Multi-pass membrane protein</topology>
    </subcellularLocation>
</comment>
<name>W7YS36_9BACT</name>
<dbReference type="EMBL" id="BAMD01000076">
    <property type="protein sequence ID" value="GAF05259.1"/>
    <property type="molecule type" value="Genomic_DNA"/>
</dbReference>
<feature type="transmembrane region" description="Helical" evidence="6">
    <location>
        <begin position="220"/>
        <end position="237"/>
    </location>
</feature>
<dbReference type="PANTHER" id="PTHR11562">
    <property type="entry name" value="CATION EFFLUX PROTEIN/ ZINC TRANSPORTER"/>
    <property type="match status" value="1"/>
</dbReference>
<keyword evidence="4 6" id="KW-1133">Transmembrane helix</keyword>
<dbReference type="InterPro" id="IPR027469">
    <property type="entry name" value="Cation_efflux_TMD_sf"/>
</dbReference>
<dbReference type="GO" id="GO:0005385">
    <property type="term" value="F:zinc ion transmembrane transporter activity"/>
    <property type="evidence" value="ECO:0007669"/>
    <property type="project" value="TreeGrafter"/>
</dbReference>
<evidence type="ECO:0000256" key="1">
    <source>
        <dbReference type="ARBA" id="ARBA00004141"/>
    </source>
</evidence>
<sequence>MYKSLYHISKMDCPSEENMIRMKLDGLVVIKKLEFDIENRNLTIFHSENDDEILSRLEALNFGAKLSNSETIEESELVLEDSNVQSKLLWSVLIINFVFFIIEMSTGVISKSMGLVADSLDMLADSFVYGLSLWAVGSTVLRKKKVALWSGYFQLSLALLGIIEVVRRFIGSEEMPDYRIMIGVSIFALIANAACLVLLQKSKSNEAHMKASMIFTSNDVIINGGVILAGVLVLLTQSKYPDLIIGSIVFLIVVRGAVRILNLGK</sequence>
<gene>
    <name evidence="8" type="ORF">JCM21142_93986</name>
</gene>
<evidence type="ECO:0000256" key="3">
    <source>
        <dbReference type="ARBA" id="ARBA00022906"/>
    </source>
</evidence>
<keyword evidence="3" id="KW-0862">Zinc</keyword>